<dbReference type="EMBL" id="BOOJ01000107">
    <property type="protein sequence ID" value="GIH97868.1"/>
    <property type="molecule type" value="Genomic_DNA"/>
</dbReference>
<protein>
    <submittedName>
        <fullName evidence="1">Uncharacterized protein</fullName>
    </submittedName>
</protein>
<proteinExistence type="predicted"/>
<organism evidence="1 2">
    <name type="scientific">Planobispora siamensis</name>
    <dbReference type="NCBI Taxonomy" id="936338"/>
    <lineage>
        <taxon>Bacteria</taxon>
        <taxon>Bacillati</taxon>
        <taxon>Actinomycetota</taxon>
        <taxon>Actinomycetes</taxon>
        <taxon>Streptosporangiales</taxon>
        <taxon>Streptosporangiaceae</taxon>
        <taxon>Planobispora</taxon>
    </lineage>
</organism>
<dbReference type="InterPro" id="IPR046214">
    <property type="entry name" value="DUF6247"/>
</dbReference>
<name>A0A8J3SNU9_9ACTN</name>
<sequence>MSAQPVEQSAGYDPDEILHRLDERHHAAFLADYRAAMVAAAHETWRYRQLQEVLKLWHLRAVMYASPSYAQARADADAGVPGIPAEDVIPGWAELVATEGQH</sequence>
<keyword evidence="2" id="KW-1185">Reference proteome</keyword>
<evidence type="ECO:0000313" key="1">
    <source>
        <dbReference type="EMBL" id="GIH97868.1"/>
    </source>
</evidence>
<evidence type="ECO:0000313" key="2">
    <source>
        <dbReference type="Proteomes" id="UP000619788"/>
    </source>
</evidence>
<comment type="caution">
    <text evidence="1">The sequence shown here is derived from an EMBL/GenBank/DDBJ whole genome shotgun (WGS) entry which is preliminary data.</text>
</comment>
<gene>
    <name evidence="1" type="ORF">Psi01_84980</name>
</gene>
<accession>A0A8J3SNU9</accession>
<dbReference type="Pfam" id="PF19760">
    <property type="entry name" value="DUF6247"/>
    <property type="match status" value="1"/>
</dbReference>
<dbReference type="Proteomes" id="UP000619788">
    <property type="component" value="Unassembled WGS sequence"/>
</dbReference>
<reference evidence="1 2" key="1">
    <citation type="submission" date="2021-01" db="EMBL/GenBank/DDBJ databases">
        <title>Whole genome shotgun sequence of Planobispora siamensis NBRC 107568.</title>
        <authorList>
            <person name="Komaki H."/>
            <person name="Tamura T."/>
        </authorList>
    </citation>
    <scope>NUCLEOTIDE SEQUENCE [LARGE SCALE GENOMIC DNA]</scope>
    <source>
        <strain evidence="1 2">NBRC 107568</strain>
    </source>
</reference>
<dbReference type="RefSeq" id="WP_204069845.1">
    <property type="nucleotide sequence ID" value="NZ_BOOJ01000107.1"/>
</dbReference>
<dbReference type="AlphaFoldDB" id="A0A8J3SNU9"/>